<reference evidence="3 4" key="1">
    <citation type="submission" date="2021-03" db="EMBL/GenBank/DDBJ databases">
        <title>Leishmania (Mundinia) martiniquensis Genome sequencing and assembly.</title>
        <authorList>
            <person name="Almutairi H."/>
            <person name="Gatherer D."/>
        </authorList>
    </citation>
    <scope>NUCLEOTIDE SEQUENCE [LARGE SCALE GENOMIC DNA]</scope>
    <source>
        <strain evidence="3">LSCM1</strain>
    </source>
</reference>
<evidence type="ECO:0000256" key="2">
    <source>
        <dbReference type="SAM" id="Phobius"/>
    </source>
</evidence>
<feature type="region of interest" description="Disordered" evidence="1">
    <location>
        <begin position="1486"/>
        <end position="1572"/>
    </location>
</feature>
<feature type="compositionally biased region" description="Low complexity" evidence="1">
    <location>
        <begin position="1230"/>
        <end position="1243"/>
    </location>
</feature>
<feature type="region of interest" description="Disordered" evidence="1">
    <location>
        <begin position="1981"/>
        <end position="2042"/>
    </location>
</feature>
<feature type="transmembrane region" description="Helical" evidence="2">
    <location>
        <begin position="3285"/>
        <end position="3305"/>
    </location>
</feature>
<dbReference type="RefSeq" id="XP_067179348.1">
    <property type="nucleotide sequence ID" value="XM_067323719.1"/>
</dbReference>
<feature type="compositionally biased region" description="Polar residues" evidence="1">
    <location>
        <begin position="1492"/>
        <end position="1504"/>
    </location>
</feature>
<feature type="transmembrane region" description="Helical" evidence="2">
    <location>
        <begin position="3557"/>
        <end position="3573"/>
    </location>
</feature>
<dbReference type="Proteomes" id="UP000673552">
    <property type="component" value="Chromosome 19"/>
</dbReference>
<feature type="compositionally biased region" description="Gly residues" evidence="1">
    <location>
        <begin position="3504"/>
        <end position="3513"/>
    </location>
</feature>
<sequence>MICIEPDVDYFRLHLRHVRVPVSVLEQSPDAIAATSTPARSRARAEATGSSGARRSGPTAPFPSSSTALSKGLAAAQGPMRRRDGGSEDGNHLSADEASSCAKVTLEERADAVHRALLSAQRAHFPYEIADTLEHVYLLAVTHCAPLLLAHQAATQDALDGLTSLSSLLPEELRYRTFPSHLNVLLDPASAAADAAEENGSSAGAVAPVPQRVPATQHFYDSFFLLSRALTPDQQVLYRQWQRSGRCPVSCDAVQRREATVEKCSRGGGTRGGHSTETVCFSVIQGHFIHCVPTCGSVGSSAATAATGTSTSRDNTRRVVGESESYTVSSTAPKGDRGAQATLTSVSLPEARSLFFSVYRIPLSRFRPAEQQYYTSQREELRWRQRHRVWRREGQTVKQVSSSATSSCGLWSSCSRCRSSESEDEEDDWEREVDPAGKAAPPRRAYDAADALEQLFSREGHGVGGAAEQTSVAEQRSATRFFRTCHEVLTNYAIAHSLSAATRAVENEEAAAGTRVAVGAAPSSSSDTATAAEPSPAHQQHCHPRPPPSFPRRFPGISYVGVARLLYSLAPCDCYHLVKDGNPLYDAHSCRASYEPQAVPLCLFSDLSPEPGAAAGTQRQRGGTGGGGSGALQLAQLKLKPSRRAAAARGVGERDCCSNGIPDSTTAAASVAPFVASASAAEARSPTSGVAGDGAHGAAAGGCQDGLVRTLFPSRASSPDRAGQAAATVHGTSHPPHSVTDGFLLVSASLICNSISGNPMARPQSLVEKGVRASSFLLPDGARTGGGTEPGRSCRAPHVAASARKEPAAAAVNLFKALSQSSLAQHKLRYGSIRPIISVAVLDSSQRMSGGASPDDARSHGIREATQLQLSQHYCCRGLVDHTWFSIPVQRTPAEQEAIQWMPVMLGSTECVSDVGLRTAVHLGIFPCASLRSRGASGGPADLASACPSAPPDQCDGVLPTREGALSSLKPSQSIKRADSPAALRQTAGSGAAAVADYTHISSSIPYRKKDMGTAVGSLAPLRALPVNYAEDYAEHSFSGRTACPSSRAGIHVGAARPSALGNRRSPRGGRECGREATAACATRVAPEQSLTWSAEGGWRHDCALPSSLAARRTKTGVPLALDSTGGGQPYAVPHGMTATTTPPITRSSLNRRLDAQAPCATAKRGCLFPTAAVSGENGEVDNKHVGAGMTDEEKARARPPPVTATSVRMARGGIALTFDVEPAQQRKPSSSAATSSASAACRRSAHPAMVNMRRSTKLLGDGGATAHGSRSGKSAARSAEADDVSVETASDSVDADSTFLKRHSSPSRTRGTARTLQATTWTTSRGPARGGVLAAAENAEHGDRHGGGAGGRDGATFGLRGSDPIAAALPYCIAGTLGPQQAVTKTINWADQSLPSAVVTSNTGTHRRGSPSSLPAQRTTVEAIEMEKRELQLDAARSVRGGGATWIPAALAAAAAAEHRAGAFDASCSNYSSISSGSLQANLSVPHPHSFRTQPSTTSSARSDQPYHVEASSPLNPTWPPRWLGSSTPFPPSSGPPRHAQQQQQQRQTSRPTGPSGSVRATPTQSFSLLPAPLDQNTELSHRKIAPAPEHQLSQHMYQDDGRLLPASRQHGSRTASFFAASAPHLSFSPSALDLSASGVSVSSKSDSTAIWLPPHQIPSVSSSPPQERFFDDPIARRTAHKMHELHRGTPTPAAAATPVATSDGSAAPRSAQSATNAPTYFSMAWNARKTVQGASESVPCLSPDQQRLSPEVAECPFPSSRLSPTARRTIGAGRLSFPTSAQAQRYGSGGGGGLFIDEYDDAAVTTGSAPHLGNGGGRAASRVRPRGLSAMDTAWWQPVHELSSAPNLRHGITAPVARLSRSSTSALRFSGTEQPYNLPLGAASSPNGHRGELYGDERGYHRTCGTIAGDPSLQQRGRRSYDNCVASAPGALLGGARHDSNRGADDVFVEELSLSPVRLHRTQQRTPFAVRRARRAASATACHRQRLSSRCRPPLAPRTAGGDLVRDSRAGGADVKELYKSRPSYGAATPMPSAARRDGLSVRERVQLRRWELERGQRLTDYQAYLQENYLCGPMPKRYCFERQASDTVADPSPSASGSGIIQESGVSGSGQQRFATVGGTEWSPRTTAVPPAGRATAAVSQAGRKARDFSIGMCASAPASAAATATPDGEPLLRRPPAALGVRASSVDAARACQAEARLRQQAEQRASMEARQQMEELVDGADAAQLSTGVNVSFTLRDVATVFLRLPTTSLRMPRTPGSEPPHVSGGSGLEVLDICDATCRSEGISCFLSRKPARLRGGRASYLERINLYQEPFFLRDQAFVLLLPVPHAPALKVCVAVHNINDLLALVCQTPVASIFPTAEEARMRRREYAFVDVSSCVDERREPAARSVGERRCLFGLFTTGRPFLATGARARLEAQQPLPSSEDDDVARRETSRRLHLEHQGEGLRLTWHHRARLWYALLRAGLNCLELPARTSPLLTDPVACKARCALLCDRIAAYAVARHRLETLKAIQQSHREAPAAEVSKERLWTLSDGTQLDGTGDSSGGRLAASRLLCPSLLTPEWKWGEDASDDGVCDKVHQSHRPAMRSSARGFTLREGLFGGFSGANEAFQDPQVMRNEVAPTVGWPSTAWGTPPLAASASTYGFATGHHAAGRQTRDRGDSQLQRAGTPMPTGPCTIRNAARNHASLRELNSSLRDGRTVPPPLRTTRSMQLRLAANQRVAAGDAPVSSLRHATHASVIEERRLAFDDGERRSDTFGLRSRCSFKTPPRPSLSRGSAPLQQPCPRGGSGCGDQTAFTCPTNARDGDIGSSWSSAHTRVAKGAAHSTTMAVDRRSGASSAAHGSSVRASCTIASSASGAPLSLTSSTEVEATAKSAAQRTIPASSLALGASAVATHLSLLPENREVDLVSALALLAEQRAASVVPPLTTVLSFVPLALQPFRGAGAGIVEDDSAPMVSSPGAGSASPLYAGFVPNPLEVQQRLPQPFDLSIAQVQQLLQWQWEHHQHSYTLIPVPLRTSAAAGPAEVDFSLKRWSSPHCVESASRGGLSKPALSAAPSYAVSPLARELLLHLLRWSWLLPVDYEASQRSGRHRLATTATISSGLYSFMRSLLVPSSIHRPQWRTLVLIALLIAATENSAWCLRALLFTGTGYCAFNCATVGLLTRLPSHRGACGYRGRGGWRPWRWWRGTADVRRRGGDCRSVCRLAHPPSSALESEAPPLDDRVSLLYCIGESTTQDMLEQRRAHVAAHAVLVRVLPLQSAAASLLSRLQLFSSGYSTALSLWVALLLLAHALLYVVYLEAVRAVQRGSFGTMFASAVGPQRRAAWPAECDGGTSDETLSALRQRMLLLARATWTGLDATAAVPLRSSQSAASASTAATATRLGLLPSLSQAVWRRMFGPVQHVLAQRRRPVVHSGEEAAAVRVAGAAEAEPPCDSDAAVAVADGGTFSAVSGAALGHHDTSSFYQNGKYYAYGAELPAGAEQAPSECLRRGAQRGARGGNDGNGGHWPGVLHNQTARAMSSGLEFVALERSGLYVCPDSRAAFSTADPSVLWFLVAVYVVTVCLSRSPYRWLWRRVWSVLTHDDALARRPLLTV</sequence>
<feature type="compositionally biased region" description="Low complexity" evidence="1">
    <location>
        <begin position="1313"/>
        <end position="1324"/>
    </location>
</feature>
<feature type="compositionally biased region" description="Polar residues" evidence="1">
    <location>
        <begin position="1550"/>
        <end position="1569"/>
    </location>
</feature>
<evidence type="ECO:0000256" key="1">
    <source>
        <dbReference type="SAM" id="MobiDB-lite"/>
    </source>
</evidence>
<feature type="compositionally biased region" description="Polar residues" evidence="1">
    <location>
        <begin position="2096"/>
        <end position="2117"/>
    </location>
</feature>
<feature type="region of interest" description="Disordered" evidence="1">
    <location>
        <begin position="302"/>
        <end position="339"/>
    </location>
</feature>
<feature type="region of interest" description="Disordered" evidence="1">
    <location>
        <begin position="2768"/>
        <end position="2797"/>
    </location>
</feature>
<accession>A0A836GUU7</accession>
<gene>
    <name evidence="3" type="ORF">LSCM1_06288</name>
</gene>
<feature type="region of interest" description="Disordered" evidence="1">
    <location>
        <begin position="2829"/>
        <end position="2848"/>
    </location>
</feature>
<organism evidence="3 4">
    <name type="scientific">Leishmania martiniquensis</name>
    <dbReference type="NCBI Taxonomy" id="1580590"/>
    <lineage>
        <taxon>Eukaryota</taxon>
        <taxon>Discoba</taxon>
        <taxon>Euglenozoa</taxon>
        <taxon>Kinetoplastea</taxon>
        <taxon>Metakinetoplastina</taxon>
        <taxon>Trypanosomatida</taxon>
        <taxon>Trypanosomatidae</taxon>
        <taxon>Leishmaniinae</taxon>
        <taxon>Leishmania</taxon>
    </lineage>
</organism>
<feature type="region of interest" description="Disordered" evidence="1">
    <location>
        <begin position="612"/>
        <end position="631"/>
    </location>
</feature>
<keyword evidence="2" id="KW-0472">Membrane</keyword>
<comment type="caution">
    <text evidence="3">The sequence shown here is derived from an EMBL/GenBank/DDBJ whole genome shotgun (WGS) entry which is preliminary data.</text>
</comment>
<dbReference type="PANTHER" id="PTHR39670:SF2">
    <property type="entry name" value="PARAFLAGELLAR ROD PROTEIN"/>
    <property type="match status" value="1"/>
</dbReference>
<evidence type="ECO:0000313" key="4">
    <source>
        <dbReference type="Proteomes" id="UP000673552"/>
    </source>
</evidence>
<name>A0A836GUU7_9TRYP</name>
<keyword evidence="2" id="KW-0812">Transmembrane</keyword>
<feature type="compositionally biased region" description="Acidic residues" evidence="1">
    <location>
        <begin position="422"/>
        <end position="431"/>
    </location>
</feature>
<feature type="compositionally biased region" description="Basic and acidic residues" evidence="1">
    <location>
        <begin position="81"/>
        <end position="95"/>
    </location>
</feature>
<proteinExistence type="predicted"/>
<feature type="region of interest" description="Disordered" evidence="1">
    <location>
        <begin position="1687"/>
        <end position="1714"/>
    </location>
</feature>
<feature type="region of interest" description="Disordered" evidence="1">
    <location>
        <begin position="515"/>
        <end position="550"/>
    </location>
</feature>
<evidence type="ECO:0000313" key="3">
    <source>
        <dbReference type="EMBL" id="KAG5480584.1"/>
    </source>
</evidence>
<dbReference type="OrthoDB" id="273690at2759"/>
<feature type="compositionally biased region" description="Low complexity" evidence="1">
    <location>
        <begin position="612"/>
        <end position="621"/>
    </location>
</feature>
<dbReference type="EMBL" id="JAFEUZ010000019">
    <property type="protein sequence ID" value="KAG5480584.1"/>
    <property type="molecule type" value="Genomic_DNA"/>
</dbReference>
<dbReference type="GeneID" id="92516231"/>
<protein>
    <submittedName>
        <fullName evidence="3">Uncharacterized protein</fullName>
    </submittedName>
</protein>
<keyword evidence="4" id="KW-1185">Reference proteome</keyword>
<feature type="region of interest" description="Disordered" evidence="1">
    <location>
        <begin position="1220"/>
        <end position="1329"/>
    </location>
</feature>
<feature type="compositionally biased region" description="Low complexity" evidence="1">
    <location>
        <begin position="515"/>
        <end position="537"/>
    </location>
</feature>
<feature type="region of interest" description="Disordered" evidence="1">
    <location>
        <begin position="713"/>
        <end position="736"/>
    </location>
</feature>
<feature type="region of interest" description="Disordered" evidence="1">
    <location>
        <begin position="3492"/>
        <end position="3513"/>
    </location>
</feature>
<feature type="region of interest" description="Disordered" evidence="1">
    <location>
        <begin position="32"/>
        <end position="96"/>
    </location>
</feature>
<feature type="compositionally biased region" description="Low complexity" evidence="1">
    <location>
        <begin position="1691"/>
        <end position="1703"/>
    </location>
</feature>
<dbReference type="KEGG" id="lmat:92516231"/>
<keyword evidence="2" id="KW-1133">Transmembrane helix</keyword>
<dbReference type="PANTHER" id="PTHR39670">
    <property type="entry name" value="C2 DOMAIN-CONTAINING PROTEIN-RELATED"/>
    <property type="match status" value="1"/>
</dbReference>
<feature type="compositionally biased region" description="Basic and acidic residues" evidence="1">
    <location>
        <begin position="2006"/>
        <end position="2022"/>
    </location>
</feature>
<feature type="region of interest" description="Disordered" evidence="1">
    <location>
        <begin position="2655"/>
        <end position="2683"/>
    </location>
</feature>
<feature type="region of interest" description="Disordered" evidence="1">
    <location>
        <begin position="2088"/>
        <end position="2137"/>
    </location>
</feature>
<feature type="compositionally biased region" description="Low complexity" evidence="1">
    <location>
        <begin position="1267"/>
        <end position="1279"/>
    </location>
</feature>
<feature type="compositionally biased region" description="Low complexity" evidence="1">
    <location>
        <begin position="302"/>
        <end position="312"/>
    </location>
</feature>
<feature type="region of interest" description="Disordered" evidence="1">
    <location>
        <begin position="421"/>
        <end position="444"/>
    </location>
</feature>